<feature type="compositionally biased region" description="Basic residues" evidence="3">
    <location>
        <begin position="315"/>
        <end position="334"/>
    </location>
</feature>
<evidence type="ECO:0000256" key="1">
    <source>
        <dbReference type="ARBA" id="ARBA00022884"/>
    </source>
</evidence>
<evidence type="ECO:0000259" key="4">
    <source>
        <dbReference type="PROSITE" id="PS50102"/>
    </source>
</evidence>
<dbReference type="GO" id="GO:0003723">
    <property type="term" value="F:RNA binding"/>
    <property type="evidence" value="ECO:0007669"/>
    <property type="project" value="UniProtKB-UniRule"/>
</dbReference>
<keyword evidence="6" id="KW-1185">Reference proteome</keyword>
<evidence type="ECO:0000256" key="2">
    <source>
        <dbReference type="PROSITE-ProRule" id="PRU00176"/>
    </source>
</evidence>
<dbReference type="Proteomes" id="UP000604046">
    <property type="component" value="Unassembled WGS sequence"/>
</dbReference>
<sequence length="334" mass="37532">MLRASAGSARVGKRRGNVGNEGLGKKAKAKVVKQEDAGAAEGAEEASPSAGGKKRKLDDSELKEREKRTMFVGNVPVAWTEKRLRGFLRVACGTTYEGQLKPIWFRSLPLESRWNTSKELRKAGRIKQAYMEGAEAAKNAYVVLRGPEDVPTVVKLVNNLQADTGHILRADGVGESAVLKKFDRKRSVFLGSLPRRVTEDDIRWVLWPAGQVDAVRIVRNKITQECQGFAFARFQERWSVKEALKLWPKIHGKEIRITKVEDSSAEDKPGKDQARPEDHPAAKRIVLKQQRRERQKAKKKKEWLANAKTSGLRPGKSKKVKKKLKQSNRKKAGR</sequence>
<evidence type="ECO:0000313" key="6">
    <source>
        <dbReference type="Proteomes" id="UP000604046"/>
    </source>
</evidence>
<protein>
    <submittedName>
        <fullName evidence="5">RBM34 protein</fullName>
    </submittedName>
</protein>
<dbReference type="PANTHER" id="PTHR21245">
    <property type="entry name" value="HETEROGENEOUS NUCLEAR RIBONUCLEOPROTEIN"/>
    <property type="match status" value="1"/>
</dbReference>
<dbReference type="InterPro" id="IPR012677">
    <property type="entry name" value="Nucleotide-bd_a/b_plait_sf"/>
</dbReference>
<feature type="compositionally biased region" description="Basic and acidic residues" evidence="3">
    <location>
        <begin position="258"/>
        <end position="281"/>
    </location>
</feature>
<dbReference type="InterPro" id="IPR000504">
    <property type="entry name" value="RRM_dom"/>
</dbReference>
<feature type="region of interest" description="Disordered" evidence="3">
    <location>
        <begin position="1"/>
        <end position="62"/>
    </location>
</feature>
<dbReference type="SUPFAM" id="SSF54928">
    <property type="entry name" value="RNA-binding domain, RBD"/>
    <property type="match status" value="1"/>
</dbReference>
<gene>
    <name evidence="5" type="primary">RBM34</name>
    <name evidence="5" type="ORF">SNAT2548_LOCUS13724</name>
</gene>
<feature type="domain" description="RRM" evidence="4">
    <location>
        <begin position="186"/>
        <end position="265"/>
    </location>
</feature>
<dbReference type="OrthoDB" id="439808at2759"/>
<dbReference type="Pfam" id="PF00076">
    <property type="entry name" value="RRM_1"/>
    <property type="match status" value="1"/>
</dbReference>
<reference evidence="5" key="1">
    <citation type="submission" date="2021-02" db="EMBL/GenBank/DDBJ databases">
        <authorList>
            <person name="Dougan E. K."/>
            <person name="Rhodes N."/>
            <person name="Thang M."/>
            <person name="Chan C."/>
        </authorList>
    </citation>
    <scope>NUCLEOTIDE SEQUENCE</scope>
</reference>
<feature type="compositionally biased region" description="Basic residues" evidence="3">
    <location>
        <begin position="285"/>
        <end position="301"/>
    </location>
</feature>
<keyword evidence="1 2" id="KW-0694">RNA-binding</keyword>
<organism evidence="5 6">
    <name type="scientific">Symbiodinium natans</name>
    <dbReference type="NCBI Taxonomy" id="878477"/>
    <lineage>
        <taxon>Eukaryota</taxon>
        <taxon>Sar</taxon>
        <taxon>Alveolata</taxon>
        <taxon>Dinophyceae</taxon>
        <taxon>Suessiales</taxon>
        <taxon>Symbiodiniaceae</taxon>
        <taxon>Symbiodinium</taxon>
    </lineage>
</organism>
<dbReference type="AlphaFoldDB" id="A0A812MRU7"/>
<name>A0A812MRU7_9DINO</name>
<dbReference type="EMBL" id="CAJNDS010001491">
    <property type="protein sequence ID" value="CAE7261914.1"/>
    <property type="molecule type" value="Genomic_DNA"/>
</dbReference>
<feature type="region of interest" description="Disordered" evidence="3">
    <location>
        <begin position="258"/>
        <end position="334"/>
    </location>
</feature>
<comment type="caution">
    <text evidence="5">The sequence shown here is derived from an EMBL/GenBank/DDBJ whole genome shotgun (WGS) entry which is preliminary data.</text>
</comment>
<dbReference type="SMART" id="SM00360">
    <property type="entry name" value="RRM"/>
    <property type="match status" value="1"/>
</dbReference>
<accession>A0A812MRU7</accession>
<dbReference type="Gene3D" id="3.30.70.330">
    <property type="match status" value="2"/>
</dbReference>
<evidence type="ECO:0000313" key="5">
    <source>
        <dbReference type="EMBL" id="CAE7261914.1"/>
    </source>
</evidence>
<proteinExistence type="predicted"/>
<feature type="compositionally biased region" description="Low complexity" evidence="3">
    <location>
        <begin position="37"/>
        <end position="51"/>
    </location>
</feature>
<dbReference type="InterPro" id="IPR035979">
    <property type="entry name" value="RBD_domain_sf"/>
</dbReference>
<dbReference type="PROSITE" id="PS50102">
    <property type="entry name" value="RRM"/>
    <property type="match status" value="1"/>
</dbReference>
<evidence type="ECO:0000256" key="3">
    <source>
        <dbReference type="SAM" id="MobiDB-lite"/>
    </source>
</evidence>